<protein>
    <submittedName>
        <fullName evidence="1">Uncharacterized protein</fullName>
    </submittedName>
</protein>
<name>A0A0C2FTZ8_9BILA</name>
<reference evidence="1 2" key="1">
    <citation type="submission" date="2013-12" db="EMBL/GenBank/DDBJ databases">
        <title>Draft genome of the parsitic nematode Ancylostoma duodenale.</title>
        <authorList>
            <person name="Mitreva M."/>
        </authorList>
    </citation>
    <scope>NUCLEOTIDE SEQUENCE [LARGE SCALE GENOMIC DNA]</scope>
    <source>
        <strain evidence="1 2">Zhejiang</strain>
    </source>
</reference>
<keyword evidence="2" id="KW-1185">Reference proteome</keyword>
<evidence type="ECO:0000313" key="1">
    <source>
        <dbReference type="EMBL" id="KIH52075.1"/>
    </source>
</evidence>
<dbReference type="OrthoDB" id="5814184at2759"/>
<accession>A0A0C2FTZ8</accession>
<proteinExistence type="predicted"/>
<dbReference type="EMBL" id="KN744637">
    <property type="protein sequence ID" value="KIH52075.1"/>
    <property type="molecule type" value="Genomic_DNA"/>
</dbReference>
<sequence length="80" mass="8863">MPDISCPVLPTSSPGRASYFNLVVPTQQIHTISIVDRMMLGVNRLTHMRAEVLSATLRHQSEIRDIAAYANLSKIGWANT</sequence>
<dbReference type="AlphaFoldDB" id="A0A0C2FTZ8"/>
<dbReference type="Proteomes" id="UP000054047">
    <property type="component" value="Unassembled WGS sequence"/>
</dbReference>
<evidence type="ECO:0000313" key="2">
    <source>
        <dbReference type="Proteomes" id="UP000054047"/>
    </source>
</evidence>
<organism evidence="1 2">
    <name type="scientific">Ancylostoma duodenale</name>
    <dbReference type="NCBI Taxonomy" id="51022"/>
    <lineage>
        <taxon>Eukaryota</taxon>
        <taxon>Metazoa</taxon>
        <taxon>Ecdysozoa</taxon>
        <taxon>Nematoda</taxon>
        <taxon>Chromadorea</taxon>
        <taxon>Rhabditida</taxon>
        <taxon>Rhabditina</taxon>
        <taxon>Rhabditomorpha</taxon>
        <taxon>Strongyloidea</taxon>
        <taxon>Ancylostomatidae</taxon>
        <taxon>Ancylostomatinae</taxon>
        <taxon>Ancylostoma</taxon>
    </lineage>
</organism>
<gene>
    <name evidence="1" type="ORF">ANCDUO_17828</name>
</gene>